<name>A0AAQ3QV11_9BACT</name>
<dbReference type="InterPro" id="IPR032532">
    <property type="entry name" value="DUF4955"/>
</dbReference>
<sequence>MLYHFDEASGAFENSGTEGSSFNLDNTGGATGRSGTTGGVYGASAFVGFGNALDILASGNGNFNSSTAINGGGVFASSSTSATQADYQASNGAFTWEAMVKLDVLNQLQMILSRDNNTSNRGPSIFINNDINFFGFETDIPTTGEHAFVAGEWFHVAVTYNGQEGEADNLKLYWTRVDEQLTEANLLGSFTAASDYDAGSTGELMIGSHGRGEFRSEIRYIDEVRISDIARTADDFIFGEAQPANTSALVYPGSDGRLVYGRYANEDQTLESNRMIDFSHAGYMGGGVAIPMVPVVRTLNPNPSGDDFKRIQTAIDEVAAMPLSSAGFRGAILLTAGDYRVSETLKIADSGIIIRGEGQGADDTVITLTATTQDILFEFKGPYNWSKVSGSETPIVDEFVPAGATSFEVGSTVGLSVGDEILVHKIPNQAWIDLLDMYASSWPDAPVPPHRDWVPEEYDVEYPRVITKIVGNRITINTPLVHAIETQYGGGEIYRYTNNGSIHHVGIERIRLDSTYTSSTDENHGWDAVVFWRVVNGWARQVTARHYAFSCVKVFKQSYNVTVEDCAMIDPISVITGGRRYSFVADEGSLVLFQRCYTREGRHDYVTQARTLGPTAFVDCLAEVVHSDIGPHHRYSEGILFDNVKGGEIAVQNRGSSGTGHGWSGAQVVFWNCNGTQIRCDAPKGAMNFAIGCIGQKVQGNSFTYTNEPYGIWESENQHVTPRSLYYKQLEDRLGTLAMLTITNQAQLNGNLWSTLSSWQGNGAAPGAPDFTPVQVDTGPDRFAAIDEVLTLNAVIRQPLPSNFPMTITGWTQLSGPANAVITHTLSQSTAAIFPVLGTYVLQFEASQTDDSGPGAPLVYQDTDTVSILVTSDGSSLNPSIYASLGTIASGTAALTFDTDTLALTGGLAATGQIGLNQDNSEVAVFNFENIDLTASPTVTGNRPLILMSQGDLRLATSINVNGGVGGHTVHGVGVAGGQDGGDSNRSETPGNPTDGQGPGASLFSTGSSGGAGYGGAGGAGTGSGGTSYGDAMLTNILGGSGAGGNSNKGGGAGGGALALIAIGDVEITSSGSLSANGGVGAGSTGGQITSGGGSGGSIFISGNAVTINGSVTANGGNGGNGVIGQTNAGAGGGGRIAIYYESFLDTTDSTITTNGGLPQGTDTTGQPGSAGTIYYNFEPNIATEWLINETGNSSPTPSDWLLDNDSNGLSLRVEFAMGLTPSEYVSGMLPVFIFDGPGENYLRFNRRQSGINAEDYEIQTATSLTSQTWDLIFPDESKTVPHPTLSGFEHVFVPLSLDAPTRFFRVEVK</sequence>
<feature type="domain" description="LamG-like jellyroll fold" evidence="4">
    <location>
        <begin position="92"/>
        <end position="234"/>
    </location>
</feature>
<feature type="compositionally biased region" description="Polar residues" evidence="3">
    <location>
        <begin position="12"/>
        <end position="26"/>
    </location>
</feature>
<evidence type="ECO:0000259" key="4">
    <source>
        <dbReference type="SMART" id="SM00560"/>
    </source>
</evidence>
<dbReference type="Pfam" id="PF13385">
    <property type="entry name" value="Laminin_G_3"/>
    <property type="match status" value="1"/>
</dbReference>
<dbReference type="SUPFAM" id="SSF49899">
    <property type="entry name" value="Concanavalin A-like lectins/glucanases"/>
    <property type="match status" value="1"/>
</dbReference>
<dbReference type="KEGG" id="puo:RZN69_20605"/>
<dbReference type="InterPro" id="IPR012334">
    <property type="entry name" value="Pectin_lyas_fold"/>
</dbReference>
<keyword evidence="1" id="KW-0732">Signal</keyword>
<organism evidence="5 6">
    <name type="scientific">Rubellicoccus peritrichatus</name>
    <dbReference type="NCBI Taxonomy" id="3080537"/>
    <lineage>
        <taxon>Bacteria</taxon>
        <taxon>Pseudomonadati</taxon>
        <taxon>Verrucomicrobiota</taxon>
        <taxon>Opitutia</taxon>
        <taxon>Puniceicoccales</taxon>
        <taxon>Cerasicoccaceae</taxon>
        <taxon>Rubellicoccus</taxon>
    </lineage>
</organism>
<dbReference type="Gene3D" id="2.60.120.200">
    <property type="match status" value="1"/>
</dbReference>
<evidence type="ECO:0000256" key="2">
    <source>
        <dbReference type="ARBA" id="ARBA00023157"/>
    </source>
</evidence>
<dbReference type="InterPro" id="IPR006558">
    <property type="entry name" value="LamG-like"/>
</dbReference>
<accession>A0AAQ3QV11</accession>
<evidence type="ECO:0000256" key="1">
    <source>
        <dbReference type="ARBA" id="ARBA00022729"/>
    </source>
</evidence>
<dbReference type="Gene3D" id="2.160.20.10">
    <property type="entry name" value="Single-stranded right-handed beta-helix, Pectin lyase-like"/>
    <property type="match status" value="1"/>
</dbReference>
<feature type="compositionally biased region" description="Gly residues" evidence="3">
    <location>
        <begin position="970"/>
        <end position="981"/>
    </location>
</feature>
<gene>
    <name evidence="5" type="ORF">RZN69_20605</name>
</gene>
<dbReference type="EMBL" id="CP136920">
    <property type="protein sequence ID" value="WOO41028.1"/>
    <property type="molecule type" value="Genomic_DNA"/>
</dbReference>
<dbReference type="InterPro" id="IPR011050">
    <property type="entry name" value="Pectin_lyase_fold/virulence"/>
</dbReference>
<reference evidence="5 6" key="1">
    <citation type="submission" date="2023-10" db="EMBL/GenBank/DDBJ databases">
        <title>Rubellicoccus peritrichatus gen. nov., sp. nov., isolated from an algae of coral reef tank.</title>
        <authorList>
            <person name="Luo J."/>
        </authorList>
    </citation>
    <scope>NUCLEOTIDE SEQUENCE [LARGE SCALE GENOMIC DNA]</scope>
    <source>
        <strain evidence="5 6">CR14</strain>
    </source>
</reference>
<evidence type="ECO:0000313" key="5">
    <source>
        <dbReference type="EMBL" id="WOO41028.1"/>
    </source>
</evidence>
<dbReference type="InterPro" id="IPR013320">
    <property type="entry name" value="ConA-like_dom_sf"/>
</dbReference>
<protein>
    <submittedName>
        <fullName evidence="5">LamG-like jellyroll fold domain-containing protein</fullName>
    </submittedName>
</protein>
<proteinExistence type="predicted"/>
<dbReference type="RefSeq" id="WP_317833356.1">
    <property type="nucleotide sequence ID" value="NZ_CP136920.1"/>
</dbReference>
<feature type="region of interest" description="Disordered" evidence="3">
    <location>
        <begin position="970"/>
        <end position="1008"/>
    </location>
</feature>
<evidence type="ECO:0000313" key="6">
    <source>
        <dbReference type="Proteomes" id="UP001304300"/>
    </source>
</evidence>
<keyword evidence="2" id="KW-1015">Disulfide bond</keyword>
<feature type="region of interest" description="Disordered" evidence="3">
    <location>
        <begin position="1"/>
        <end position="28"/>
    </location>
</feature>
<dbReference type="SMART" id="SM00560">
    <property type="entry name" value="LamGL"/>
    <property type="match status" value="1"/>
</dbReference>
<keyword evidence="6" id="KW-1185">Reference proteome</keyword>
<dbReference type="Proteomes" id="UP001304300">
    <property type="component" value="Chromosome"/>
</dbReference>
<dbReference type="SUPFAM" id="SSF51126">
    <property type="entry name" value="Pectin lyase-like"/>
    <property type="match status" value="1"/>
</dbReference>
<dbReference type="Pfam" id="PF16315">
    <property type="entry name" value="DUF4955"/>
    <property type="match status" value="1"/>
</dbReference>
<evidence type="ECO:0000256" key="3">
    <source>
        <dbReference type="SAM" id="MobiDB-lite"/>
    </source>
</evidence>